<reference evidence="1 2" key="1">
    <citation type="submission" date="2023-02" db="EMBL/GenBank/DDBJ databases">
        <title>LHISI_Scaffold_Assembly.</title>
        <authorList>
            <person name="Stuart O.P."/>
            <person name="Cleave R."/>
            <person name="Magrath M.J.L."/>
            <person name="Mikheyev A.S."/>
        </authorList>
    </citation>
    <scope>NUCLEOTIDE SEQUENCE [LARGE SCALE GENOMIC DNA]</scope>
    <source>
        <strain evidence="1">Daus_M_001</strain>
        <tissue evidence="1">Leg muscle</tissue>
    </source>
</reference>
<organism evidence="1 2">
    <name type="scientific">Dryococelus australis</name>
    <dbReference type="NCBI Taxonomy" id="614101"/>
    <lineage>
        <taxon>Eukaryota</taxon>
        <taxon>Metazoa</taxon>
        <taxon>Ecdysozoa</taxon>
        <taxon>Arthropoda</taxon>
        <taxon>Hexapoda</taxon>
        <taxon>Insecta</taxon>
        <taxon>Pterygota</taxon>
        <taxon>Neoptera</taxon>
        <taxon>Polyneoptera</taxon>
        <taxon>Phasmatodea</taxon>
        <taxon>Verophasmatodea</taxon>
        <taxon>Anareolatae</taxon>
        <taxon>Phasmatidae</taxon>
        <taxon>Eurycanthinae</taxon>
        <taxon>Dryococelus</taxon>
    </lineage>
</organism>
<dbReference type="EMBL" id="JARBHB010000006">
    <property type="protein sequence ID" value="KAJ8880416.1"/>
    <property type="molecule type" value="Genomic_DNA"/>
</dbReference>
<keyword evidence="2" id="KW-1185">Reference proteome</keyword>
<sequence>MHSFIADDLIPAYQLTVEPGLHRLTTGGLPAGNRIRSRARSSTSHNGAWCSNFVIEHIPGKHNKIAYEQSRHLNPEHWARRTFEEVWDQVLRAQMLDEFVQSRQAECESGHLDHYWSVNGFFQCCMHHDAPW</sequence>
<comment type="caution">
    <text evidence="1">The sequence shown here is derived from an EMBL/GenBank/DDBJ whole genome shotgun (WGS) entry which is preliminary data.</text>
</comment>
<proteinExistence type="predicted"/>
<evidence type="ECO:0000313" key="1">
    <source>
        <dbReference type="EMBL" id="KAJ8880416.1"/>
    </source>
</evidence>
<gene>
    <name evidence="1" type="ORF">PR048_016885</name>
</gene>
<name>A0ABQ9H846_9NEOP</name>
<dbReference type="Proteomes" id="UP001159363">
    <property type="component" value="Chromosome 5"/>
</dbReference>
<accession>A0ABQ9H846</accession>
<evidence type="ECO:0000313" key="2">
    <source>
        <dbReference type="Proteomes" id="UP001159363"/>
    </source>
</evidence>
<protein>
    <submittedName>
        <fullName evidence="1">Uncharacterized protein</fullName>
    </submittedName>
</protein>